<keyword evidence="3" id="KW-1185">Reference proteome</keyword>
<dbReference type="RefSeq" id="WP_182415058.1">
    <property type="nucleotide sequence ID" value="NZ_CP055153.1"/>
</dbReference>
<dbReference type="Pfam" id="PF01548">
    <property type="entry name" value="DEDD_Tnp_IS110"/>
    <property type="match status" value="1"/>
</dbReference>
<dbReference type="Proteomes" id="UP000514509">
    <property type="component" value="Chromosome"/>
</dbReference>
<accession>A0A7L7L4Y7</accession>
<dbReference type="EMBL" id="CP055153">
    <property type="protein sequence ID" value="QMU27867.1"/>
    <property type="molecule type" value="Genomic_DNA"/>
</dbReference>
<dbReference type="AlphaFoldDB" id="A0A7L7L4Y7"/>
<proteinExistence type="predicted"/>
<evidence type="ECO:0000313" key="2">
    <source>
        <dbReference type="EMBL" id="QMU27867.1"/>
    </source>
</evidence>
<dbReference type="InterPro" id="IPR002525">
    <property type="entry name" value="Transp_IS110-like_N"/>
</dbReference>
<dbReference type="InterPro" id="IPR047650">
    <property type="entry name" value="Transpos_IS110"/>
</dbReference>
<evidence type="ECO:0000313" key="3">
    <source>
        <dbReference type="Proteomes" id="UP000514509"/>
    </source>
</evidence>
<feature type="domain" description="Transposase IS110-like N-terminal" evidence="1">
    <location>
        <begin position="10"/>
        <end position="105"/>
    </location>
</feature>
<organism evidence="2 3">
    <name type="scientific">Adhaeribacter radiodurans</name>
    <dbReference type="NCBI Taxonomy" id="2745197"/>
    <lineage>
        <taxon>Bacteria</taxon>
        <taxon>Pseudomonadati</taxon>
        <taxon>Bacteroidota</taxon>
        <taxon>Cytophagia</taxon>
        <taxon>Cytophagales</taxon>
        <taxon>Hymenobacteraceae</taxon>
        <taxon>Adhaeribacter</taxon>
    </lineage>
</organism>
<evidence type="ECO:0000259" key="1">
    <source>
        <dbReference type="Pfam" id="PF01548"/>
    </source>
</evidence>
<protein>
    <submittedName>
        <fullName evidence="2">Transposase</fullName>
    </submittedName>
</protein>
<sequence length="113" mass="12927">MILSAKQKVIGIDVSKDTLAVCFSLEDKLQHLEVSNNKAGFQKLVKQCSSESLYVMEATGIYYLHLAYFLYEQAVVNPVIIKRYIQMYLGKGKSDKKDVQWIKRYGEQNQVAS</sequence>
<name>A0A7L7L4Y7_9BACT</name>
<dbReference type="GO" id="GO:0006313">
    <property type="term" value="P:DNA transposition"/>
    <property type="evidence" value="ECO:0007669"/>
    <property type="project" value="InterPro"/>
</dbReference>
<gene>
    <name evidence="2" type="ORF">HUW48_07345</name>
</gene>
<dbReference type="GO" id="GO:0003677">
    <property type="term" value="F:DNA binding"/>
    <property type="evidence" value="ECO:0007669"/>
    <property type="project" value="InterPro"/>
</dbReference>
<dbReference type="GO" id="GO:0004803">
    <property type="term" value="F:transposase activity"/>
    <property type="evidence" value="ECO:0007669"/>
    <property type="project" value="InterPro"/>
</dbReference>
<dbReference type="PANTHER" id="PTHR33055">
    <property type="entry name" value="TRANSPOSASE FOR INSERTION SEQUENCE ELEMENT IS1111A"/>
    <property type="match status" value="1"/>
</dbReference>
<reference evidence="2 3" key="1">
    <citation type="submission" date="2020-08" db="EMBL/GenBank/DDBJ databases">
        <title>Adhaeribacter dokdonensis sp. nov., isolated from the rhizosphere of Elymus tsukushiensis, a plant native to the Dokdo Islands, Republic of Korea.</title>
        <authorList>
            <person name="Ghim S.Y."/>
        </authorList>
    </citation>
    <scope>NUCLEOTIDE SEQUENCE [LARGE SCALE GENOMIC DNA]</scope>
    <source>
        <strain evidence="2 3">KUDC8001</strain>
    </source>
</reference>
<dbReference type="KEGG" id="add:HUW48_07345"/>